<dbReference type="InterPro" id="IPR005614">
    <property type="entry name" value="NrfD-like"/>
</dbReference>
<evidence type="ECO:0000256" key="12">
    <source>
        <dbReference type="SAM" id="Phobius"/>
    </source>
</evidence>
<evidence type="ECO:0000256" key="5">
    <source>
        <dbReference type="ARBA" id="ARBA00022692"/>
    </source>
</evidence>
<keyword evidence="7 12" id="KW-1133">Transmembrane helix</keyword>
<dbReference type="GO" id="GO:0051539">
    <property type="term" value="F:4 iron, 4 sulfur cluster binding"/>
    <property type="evidence" value="ECO:0007669"/>
    <property type="project" value="UniProtKB-KW"/>
</dbReference>
<dbReference type="GO" id="GO:0005886">
    <property type="term" value="C:plasma membrane"/>
    <property type="evidence" value="ECO:0007669"/>
    <property type="project" value="UniProtKB-SubCell"/>
</dbReference>
<evidence type="ECO:0000313" key="14">
    <source>
        <dbReference type="EMBL" id="BAS29226.1"/>
    </source>
</evidence>
<feature type="transmembrane region" description="Helical" evidence="12">
    <location>
        <begin position="476"/>
        <end position="496"/>
    </location>
</feature>
<dbReference type="Gene3D" id="1.20.1630.10">
    <property type="entry name" value="Formate dehydrogenase/DMSO reductase domain"/>
    <property type="match status" value="1"/>
</dbReference>
<evidence type="ECO:0000256" key="4">
    <source>
        <dbReference type="ARBA" id="ARBA00022485"/>
    </source>
</evidence>
<evidence type="ECO:0000256" key="3">
    <source>
        <dbReference type="ARBA" id="ARBA00022475"/>
    </source>
</evidence>
<feature type="transmembrane region" description="Helical" evidence="12">
    <location>
        <begin position="400"/>
        <end position="425"/>
    </location>
</feature>
<keyword evidence="5 12" id="KW-0812">Transmembrane</keyword>
<keyword evidence="10 12" id="KW-0472">Membrane</keyword>
<dbReference type="RefSeq" id="WP_068140703.1">
    <property type="nucleotide sequence ID" value="NZ_AP014924.1"/>
</dbReference>
<dbReference type="PROSITE" id="PS00198">
    <property type="entry name" value="4FE4S_FER_1"/>
    <property type="match status" value="1"/>
</dbReference>
<dbReference type="STRING" id="1555112.LIP_3414"/>
<evidence type="ECO:0000256" key="11">
    <source>
        <dbReference type="SAM" id="MobiDB-lite"/>
    </source>
</evidence>
<dbReference type="Pfam" id="PF13247">
    <property type="entry name" value="Fer4_11"/>
    <property type="match status" value="1"/>
</dbReference>
<comment type="similarity">
    <text evidence="2">Belongs to the NrfD family.</text>
</comment>
<feature type="transmembrane region" description="Helical" evidence="12">
    <location>
        <begin position="335"/>
        <end position="356"/>
    </location>
</feature>
<sequence length="525" mass="55173">MALWGKVIDQSRCIGCHACTIACKAEHQVPIGVTRTYVKQVEVGLYPNVERHFQVTRCNQCEDAPCVAICPVEALHRRLDGIVDFDREVCIGCKACMAACPYDALYIDPVSHSAEKCNFCAHRIDQGLEPACVAVCPERAIIVGDLSDPTSEVSRWVATGKAEVRKPEKATQPKLFYVDSSLFTRVPALAQVPVLHAAAEQRERYPAPVARPGPAPLRGGPGVNGHLRHGAGPGRHDGGPGRSSAAAIVQYDVPHGPPWDWRVSAYTWTKSLAAGAYLVSAAMAWAGLRLSPAVELASSLLALLFLGATGLLLVADLEQPARFWRILVRPQWRSWLARGAFLITLYGALLAADVTGRLAGWEGMAQGLRAPGVLLAAATAVYTAFLFAQARARDLWQSPILPLHLLVQAVLAGAAGVLILDVALAAGGAGTTVLRNLLVAAAILHATLALSEVAVGHPTADGRQAADHLIRGAFSGLFWGGILLAAAGAGAAAIGWGGAAAALALMGALAHEHAYVQAGQSVPLS</sequence>
<dbReference type="Pfam" id="PF12797">
    <property type="entry name" value="Fer4_2"/>
    <property type="match status" value="1"/>
</dbReference>
<keyword evidence="8" id="KW-0408">Iron</keyword>
<dbReference type="PANTHER" id="PTHR43177:SF3">
    <property type="entry name" value="PROTEIN NRFC HOMOLOG"/>
    <property type="match status" value="1"/>
</dbReference>
<keyword evidence="3" id="KW-1003">Cell membrane</keyword>
<evidence type="ECO:0000256" key="6">
    <source>
        <dbReference type="ARBA" id="ARBA00022723"/>
    </source>
</evidence>
<dbReference type="GO" id="GO:0046872">
    <property type="term" value="F:metal ion binding"/>
    <property type="evidence" value="ECO:0007669"/>
    <property type="project" value="UniProtKB-KW"/>
</dbReference>
<reference evidence="15" key="2">
    <citation type="journal article" date="2016" name="Int. J. Syst. Evol. Microbiol.">
        <title>Complete genome sequence and cell structure of Limnochorda pilosa, a Gram-negative spore-former within the phylum Firmicutes.</title>
        <authorList>
            <person name="Watanabe M."/>
            <person name="Kojima H."/>
            <person name="Fukui M."/>
        </authorList>
    </citation>
    <scope>NUCLEOTIDE SEQUENCE [LARGE SCALE GENOMIC DNA]</scope>
    <source>
        <strain evidence="15">HC45</strain>
    </source>
</reference>
<dbReference type="OrthoDB" id="9779457at2"/>
<feature type="transmembrane region" description="Helical" evidence="12">
    <location>
        <begin position="437"/>
        <end position="455"/>
    </location>
</feature>
<keyword evidence="9" id="KW-0411">Iron-sulfur</keyword>
<evidence type="ECO:0000256" key="10">
    <source>
        <dbReference type="ARBA" id="ARBA00023136"/>
    </source>
</evidence>
<keyword evidence="15" id="KW-1185">Reference proteome</keyword>
<dbReference type="InterPro" id="IPR050954">
    <property type="entry name" value="ET_IronSulfur_Cluster-Binding"/>
</dbReference>
<feature type="domain" description="4Fe-4S ferredoxin-type" evidence="13">
    <location>
        <begin position="81"/>
        <end position="110"/>
    </location>
</feature>
<organism evidence="14 15">
    <name type="scientific">Limnochorda pilosa</name>
    <dbReference type="NCBI Taxonomy" id="1555112"/>
    <lineage>
        <taxon>Bacteria</taxon>
        <taxon>Bacillati</taxon>
        <taxon>Bacillota</taxon>
        <taxon>Limnochordia</taxon>
        <taxon>Limnochordales</taxon>
        <taxon>Limnochordaceae</taxon>
        <taxon>Limnochorda</taxon>
    </lineage>
</organism>
<proteinExistence type="inferred from homology"/>
<reference evidence="15" key="1">
    <citation type="submission" date="2015-07" db="EMBL/GenBank/DDBJ databases">
        <title>Complete genome sequence and phylogenetic analysis of Limnochorda pilosa.</title>
        <authorList>
            <person name="Watanabe M."/>
            <person name="Kojima H."/>
            <person name="Fukui M."/>
        </authorList>
    </citation>
    <scope>NUCLEOTIDE SEQUENCE [LARGE SCALE GENOMIC DNA]</scope>
    <source>
        <strain evidence="15">HC45</strain>
    </source>
</reference>
<keyword evidence="4" id="KW-0004">4Fe-4S</keyword>
<evidence type="ECO:0000256" key="8">
    <source>
        <dbReference type="ARBA" id="ARBA00023004"/>
    </source>
</evidence>
<dbReference type="KEGG" id="lpil:LIP_3414"/>
<feature type="transmembrane region" description="Helical" evidence="12">
    <location>
        <begin position="296"/>
        <end position="315"/>
    </location>
</feature>
<evidence type="ECO:0000256" key="9">
    <source>
        <dbReference type="ARBA" id="ARBA00023014"/>
    </source>
</evidence>
<dbReference type="InterPro" id="IPR017896">
    <property type="entry name" value="4Fe4S_Fe-S-bd"/>
</dbReference>
<evidence type="ECO:0000256" key="2">
    <source>
        <dbReference type="ARBA" id="ARBA00008929"/>
    </source>
</evidence>
<accession>A0A0K2SQ58</accession>
<evidence type="ECO:0000256" key="7">
    <source>
        <dbReference type="ARBA" id="ARBA00022989"/>
    </source>
</evidence>
<name>A0A0K2SQ58_LIMPI</name>
<gene>
    <name evidence="14" type="ORF">LIP_3414</name>
</gene>
<dbReference type="PATRIC" id="fig|1555112.3.peg.3450"/>
<keyword evidence="6" id="KW-0479">Metal-binding</keyword>
<dbReference type="AlphaFoldDB" id="A0A0K2SQ58"/>
<dbReference type="Pfam" id="PF03916">
    <property type="entry name" value="NrfD"/>
    <property type="match status" value="1"/>
</dbReference>
<feature type="domain" description="4Fe-4S ferredoxin-type" evidence="13">
    <location>
        <begin position="49"/>
        <end position="80"/>
    </location>
</feature>
<evidence type="ECO:0000313" key="15">
    <source>
        <dbReference type="Proteomes" id="UP000065807"/>
    </source>
</evidence>
<dbReference type="Proteomes" id="UP000065807">
    <property type="component" value="Chromosome"/>
</dbReference>
<dbReference type="EMBL" id="AP014924">
    <property type="protein sequence ID" value="BAS29226.1"/>
    <property type="molecule type" value="Genomic_DNA"/>
</dbReference>
<dbReference type="PANTHER" id="PTHR43177">
    <property type="entry name" value="PROTEIN NRFC"/>
    <property type="match status" value="1"/>
</dbReference>
<dbReference type="SUPFAM" id="SSF54862">
    <property type="entry name" value="4Fe-4S ferredoxins"/>
    <property type="match status" value="1"/>
</dbReference>
<feature type="domain" description="4Fe-4S ferredoxin-type" evidence="13">
    <location>
        <begin position="4"/>
        <end position="33"/>
    </location>
</feature>
<feature type="region of interest" description="Disordered" evidence="11">
    <location>
        <begin position="205"/>
        <end position="243"/>
    </location>
</feature>
<dbReference type="Gene3D" id="3.30.70.20">
    <property type="match status" value="2"/>
</dbReference>
<evidence type="ECO:0000256" key="1">
    <source>
        <dbReference type="ARBA" id="ARBA00004651"/>
    </source>
</evidence>
<protein>
    <submittedName>
        <fullName evidence="14">4Fe-4S ferredoxin</fullName>
    </submittedName>
</protein>
<dbReference type="CDD" id="cd10551">
    <property type="entry name" value="PsrB"/>
    <property type="match status" value="1"/>
</dbReference>
<feature type="transmembrane region" description="Helical" evidence="12">
    <location>
        <begin position="368"/>
        <end position="388"/>
    </location>
</feature>
<comment type="subcellular location">
    <subcellularLocation>
        <location evidence="1">Cell membrane</location>
        <topology evidence="1">Multi-pass membrane protein</topology>
    </subcellularLocation>
</comment>
<evidence type="ECO:0000259" key="13">
    <source>
        <dbReference type="PROSITE" id="PS51379"/>
    </source>
</evidence>
<dbReference type="PROSITE" id="PS51379">
    <property type="entry name" value="4FE4S_FER_2"/>
    <property type="match status" value="3"/>
</dbReference>
<dbReference type="InterPro" id="IPR017900">
    <property type="entry name" value="4Fe4S_Fe_S_CS"/>
</dbReference>